<keyword evidence="4 6" id="KW-0472">Membrane</keyword>
<comment type="caution">
    <text evidence="7">The sequence shown here is derived from an EMBL/GenBank/DDBJ whole genome shotgun (WGS) entry which is preliminary data.</text>
</comment>
<organism evidence="7 8">
    <name type="scientific">Leucothrix arctica</name>
    <dbReference type="NCBI Taxonomy" id="1481894"/>
    <lineage>
        <taxon>Bacteria</taxon>
        <taxon>Pseudomonadati</taxon>
        <taxon>Pseudomonadota</taxon>
        <taxon>Gammaproteobacteria</taxon>
        <taxon>Thiotrichales</taxon>
        <taxon>Thiotrichaceae</taxon>
        <taxon>Leucothrix</taxon>
    </lineage>
</organism>
<evidence type="ECO:0000256" key="3">
    <source>
        <dbReference type="ARBA" id="ARBA00022989"/>
    </source>
</evidence>
<feature type="compositionally biased region" description="Basic and acidic residues" evidence="5">
    <location>
        <begin position="1"/>
        <end position="10"/>
    </location>
</feature>
<keyword evidence="3 6" id="KW-1133">Transmembrane helix</keyword>
<evidence type="ECO:0000313" key="8">
    <source>
        <dbReference type="Proteomes" id="UP000245506"/>
    </source>
</evidence>
<protein>
    <submittedName>
        <fullName evidence="7">GTPase</fullName>
    </submittedName>
</protein>
<evidence type="ECO:0000313" key="7">
    <source>
        <dbReference type="EMBL" id="PWQ97157.1"/>
    </source>
</evidence>
<evidence type="ECO:0000256" key="1">
    <source>
        <dbReference type="ARBA" id="ARBA00004141"/>
    </source>
</evidence>
<dbReference type="Pfam" id="PF05128">
    <property type="entry name" value="DUF697"/>
    <property type="match status" value="1"/>
</dbReference>
<dbReference type="GO" id="GO:0016020">
    <property type="term" value="C:membrane"/>
    <property type="evidence" value="ECO:0007669"/>
    <property type="project" value="UniProtKB-SubCell"/>
</dbReference>
<dbReference type="EMBL" id="QGKL01000022">
    <property type="protein sequence ID" value="PWQ97157.1"/>
    <property type="molecule type" value="Genomic_DNA"/>
</dbReference>
<dbReference type="OrthoDB" id="980719at2"/>
<feature type="region of interest" description="Disordered" evidence="5">
    <location>
        <begin position="1"/>
        <end position="23"/>
    </location>
</feature>
<feature type="transmembrane region" description="Helical" evidence="6">
    <location>
        <begin position="83"/>
        <end position="101"/>
    </location>
</feature>
<feature type="compositionally biased region" description="Acidic residues" evidence="5">
    <location>
        <begin position="11"/>
        <end position="20"/>
    </location>
</feature>
<proteinExistence type="predicted"/>
<dbReference type="InterPro" id="IPR021147">
    <property type="entry name" value="DUF697"/>
</dbReference>
<accession>A0A317CFH4</accession>
<feature type="transmembrane region" description="Helical" evidence="6">
    <location>
        <begin position="113"/>
        <end position="135"/>
    </location>
</feature>
<keyword evidence="8" id="KW-1185">Reference proteome</keyword>
<feature type="transmembrane region" description="Helical" evidence="6">
    <location>
        <begin position="37"/>
        <end position="63"/>
    </location>
</feature>
<dbReference type="RefSeq" id="WP_109822811.1">
    <property type="nucleotide sequence ID" value="NZ_QGKL01000022.1"/>
</dbReference>
<reference evidence="7 8" key="1">
    <citation type="submission" date="2018-05" db="EMBL/GenBank/DDBJ databases">
        <title>Leucothrix arctica sp. nov., isolated from Arctic seawater.</title>
        <authorList>
            <person name="Choi A."/>
            <person name="Baek K."/>
        </authorList>
    </citation>
    <scope>NUCLEOTIDE SEQUENCE [LARGE SCALE GENOMIC DNA]</scope>
    <source>
        <strain evidence="7 8">IMCC9719</strain>
    </source>
</reference>
<name>A0A317CFH4_9GAMM</name>
<evidence type="ECO:0000256" key="5">
    <source>
        <dbReference type="SAM" id="MobiDB-lite"/>
    </source>
</evidence>
<comment type="subcellular location">
    <subcellularLocation>
        <location evidence="1">Membrane</location>
        <topology evidence="1">Multi-pass membrane protein</topology>
    </subcellularLocation>
</comment>
<keyword evidence="2 6" id="KW-0812">Transmembrane</keyword>
<evidence type="ECO:0000256" key="2">
    <source>
        <dbReference type="ARBA" id="ARBA00022692"/>
    </source>
</evidence>
<evidence type="ECO:0000256" key="4">
    <source>
        <dbReference type="ARBA" id="ARBA00023136"/>
    </source>
</evidence>
<gene>
    <name evidence="7" type="ORF">DKT75_07530</name>
</gene>
<sequence length="191" mass="20256">MVQESEKNSLDEQESIESTETDIFPDPASSNIVKNHVIASLTLGLVPVPLFDLAALTATQMSLLNSLSEYYDVESEGSDKKSLVTALIGGSLPIASVLGLSSMTKLIPGIGSLIGSASLSLSAGAVTYAIGQVFIMHFEAGGTFEDFDPKVAKAYFKREFNNGKAFVSSLKDELVAAKQTNNVEESEVKDA</sequence>
<dbReference type="AlphaFoldDB" id="A0A317CFH4"/>
<dbReference type="Proteomes" id="UP000245506">
    <property type="component" value="Unassembled WGS sequence"/>
</dbReference>
<evidence type="ECO:0000256" key="6">
    <source>
        <dbReference type="SAM" id="Phobius"/>
    </source>
</evidence>